<dbReference type="PANTHER" id="PTHR10584:SF166">
    <property type="entry name" value="RIBOKINASE"/>
    <property type="match status" value="1"/>
</dbReference>
<dbReference type="InterPro" id="IPR029056">
    <property type="entry name" value="Ribokinase-like"/>
</dbReference>
<dbReference type="AlphaFoldDB" id="A0A9E7QZG1"/>
<evidence type="ECO:0000259" key="4">
    <source>
        <dbReference type="Pfam" id="PF00294"/>
    </source>
</evidence>
<comment type="similarity">
    <text evidence="1">Belongs to the carbohydrate kinase PfkB family.</text>
</comment>
<evidence type="ECO:0000313" key="6">
    <source>
        <dbReference type="Proteomes" id="UP001057580"/>
    </source>
</evidence>
<organism evidence="5 6">
    <name type="scientific">Salinirubellus salinus</name>
    <dbReference type="NCBI Taxonomy" id="1364945"/>
    <lineage>
        <taxon>Archaea</taxon>
        <taxon>Methanobacteriati</taxon>
        <taxon>Methanobacteriota</taxon>
        <taxon>Stenosarchaea group</taxon>
        <taxon>Halobacteria</taxon>
        <taxon>Halobacteriales</taxon>
        <taxon>Natronomonadaceae</taxon>
        <taxon>Salinirubellus</taxon>
    </lineage>
</organism>
<protein>
    <submittedName>
        <fullName evidence="5">PfkB family carbohydrate kinase</fullName>
    </submittedName>
</protein>
<dbReference type="GO" id="GO:0006796">
    <property type="term" value="P:phosphate-containing compound metabolic process"/>
    <property type="evidence" value="ECO:0007669"/>
    <property type="project" value="UniProtKB-ARBA"/>
</dbReference>
<evidence type="ECO:0000256" key="3">
    <source>
        <dbReference type="ARBA" id="ARBA00022777"/>
    </source>
</evidence>
<keyword evidence="6" id="KW-1185">Reference proteome</keyword>
<dbReference type="PANTHER" id="PTHR10584">
    <property type="entry name" value="SUGAR KINASE"/>
    <property type="match status" value="1"/>
</dbReference>
<gene>
    <name evidence="5" type="ORF">N0B31_11685</name>
</gene>
<dbReference type="GO" id="GO:0016301">
    <property type="term" value="F:kinase activity"/>
    <property type="evidence" value="ECO:0007669"/>
    <property type="project" value="UniProtKB-KW"/>
</dbReference>
<dbReference type="InterPro" id="IPR011611">
    <property type="entry name" value="PfkB_dom"/>
</dbReference>
<dbReference type="SUPFAM" id="SSF53613">
    <property type="entry name" value="Ribokinase-like"/>
    <property type="match status" value="1"/>
</dbReference>
<evidence type="ECO:0000256" key="1">
    <source>
        <dbReference type="ARBA" id="ARBA00010688"/>
    </source>
</evidence>
<dbReference type="InterPro" id="IPR002139">
    <property type="entry name" value="Ribo/fructo_kinase"/>
</dbReference>
<evidence type="ECO:0000313" key="5">
    <source>
        <dbReference type="EMBL" id="UWM52812.1"/>
    </source>
</evidence>
<dbReference type="Proteomes" id="UP001057580">
    <property type="component" value="Chromosome"/>
</dbReference>
<dbReference type="PRINTS" id="PR00990">
    <property type="entry name" value="RIBOKINASE"/>
</dbReference>
<dbReference type="KEGG" id="ssai:N0B31_11685"/>
<dbReference type="Pfam" id="PF00294">
    <property type="entry name" value="PfkB"/>
    <property type="match status" value="1"/>
</dbReference>
<name>A0A9E7QZG1_9EURY</name>
<dbReference type="RefSeq" id="WP_260591807.1">
    <property type="nucleotide sequence ID" value="NZ_CP104003.1"/>
</dbReference>
<evidence type="ECO:0000256" key="2">
    <source>
        <dbReference type="ARBA" id="ARBA00022679"/>
    </source>
</evidence>
<reference evidence="5" key="1">
    <citation type="submission" date="2022-09" db="EMBL/GenBank/DDBJ databases">
        <title>Diverse halophilic archaea isolated from saline environments.</title>
        <authorList>
            <person name="Cui H.-L."/>
        </authorList>
    </citation>
    <scope>NUCLEOTIDE SEQUENCE</scope>
    <source>
        <strain evidence="5">ZS-35-S2</strain>
    </source>
</reference>
<dbReference type="GeneID" id="74943093"/>
<proteinExistence type="inferred from homology"/>
<keyword evidence="2" id="KW-0808">Transferase</keyword>
<sequence length="283" mass="29483">MHVVCAGHVNWDVTIRLDRLPVPDGESRVRDRYESGGGSAANVAVTLVALEHDASLVGSVGDDATGRQALDTLVEAGVDVSPVLTAPGDTARKYLLVDAAGEVSVIDDGGVNEAVGPEDVEASWVAGADHLHLTGQRPATAARLAELAVEHDLRVSFDPGRLLDRRDYDETLALTDLLFLNDREATEVARGTLPEDCVVLTKHGERGASLVAPDETLEHSGVDLPAVDATGAGDAFAAGFIAASGRGTDRERSLAVANACGALAASSEGPRPDVSWERIEGLL</sequence>
<keyword evidence="3 5" id="KW-0418">Kinase</keyword>
<feature type="domain" description="Carbohydrate kinase PfkB" evidence="4">
    <location>
        <begin position="2"/>
        <end position="273"/>
    </location>
</feature>
<accession>A0A9E7QZG1</accession>
<dbReference type="Gene3D" id="3.40.1190.20">
    <property type="match status" value="1"/>
</dbReference>
<dbReference type="EMBL" id="CP104003">
    <property type="protein sequence ID" value="UWM52812.1"/>
    <property type="molecule type" value="Genomic_DNA"/>
</dbReference>